<dbReference type="PANTHER" id="PTHR43055:SF1">
    <property type="entry name" value="FORMATE-DEPENDENT PHOSPHORIBOSYLGLYCINAMIDE FORMYLTRANSFERASE"/>
    <property type="match status" value="1"/>
</dbReference>
<keyword evidence="8" id="KW-0808">Transferase</keyword>
<dbReference type="Pfam" id="PF22660">
    <property type="entry name" value="RS_preATP-grasp-like"/>
    <property type="match status" value="1"/>
</dbReference>
<dbReference type="InterPro" id="IPR011761">
    <property type="entry name" value="ATP-grasp"/>
</dbReference>
<dbReference type="GO" id="GO:0005524">
    <property type="term" value="F:ATP binding"/>
    <property type="evidence" value="ECO:0007669"/>
    <property type="project" value="UniProtKB-UniRule"/>
</dbReference>
<dbReference type="InterPro" id="IPR013815">
    <property type="entry name" value="ATP_grasp_subdomain_1"/>
</dbReference>
<dbReference type="Pfam" id="PF02222">
    <property type="entry name" value="ATP-grasp"/>
    <property type="match status" value="1"/>
</dbReference>
<evidence type="ECO:0000313" key="10">
    <source>
        <dbReference type="Proteomes" id="UP000033457"/>
    </source>
</evidence>
<dbReference type="KEGG" id="cku:UL82_09390"/>
<evidence type="ECO:0000256" key="5">
    <source>
        <dbReference type="ARBA" id="ARBA00025704"/>
    </source>
</evidence>
<evidence type="ECO:0000256" key="3">
    <source>
        <dbReference type="ARBA" id="ARBA00022755"/>
    </source>
</evidence>
<dbReference type="InterPro" id="IPR054350">
    <property type="entry name" value="PurT/PurK_preATP-grasp"/>
</dbReference>
<proteinExistence type="predicted"/>
<evidence type="ECO:0000313" key="9">
    <source>
        <dbReference type="EMBL" id="VEH06158.1"/>
    </source>
</evidence>
<dbReference type="Proteomes" id="UP000033457">
    <property type="component" value="Chromosome"/>
</dbReference>
<dbReference type="OrthoDB" id="9804625at2"/>
<reference evidence="9 11" key="2">
    <citation type="submission" date="2018-12" db="EMBL/GenBank/DDBJ databases">
        <authorList>
            <consortium name="Pathogen Informatics"/>
        </authorList>
    </citation>
    <scope>NUCLEOTIDE SEQUENCE [LARGE SCALE GENOMIC DNA]</scope>
    <source>
        <strain evidence="9 11">NCTC949</strain>
    </source>
</reference>
<evidence type="ECO:0000256" key="4">
    <source>
        <dbReference type="ARBA" id="ARBA00022840"/>
    </source>
</evidence>
<dbReference type="NCBIfam" id="NF006766">
    <property type="entry name" value="PRK09288.1"/>
    <property type="match status" value="1"/>
</dbReference>
<evidence type="ECO:0000259" key="7">
    <source>
        <dbReference type="PROSITE" id="PS50975"/>
    </source>
</evidence>
<protein>
    <submittedName>
        <fullName evidence="9">5'-phosphoribosylglycinamide transformylase</fullName>
        <ecNumber evidence="9">2.1.2.-</ecNumber>
    </submittedName>
    <submittedName>
        <fullName evidence="8">Formate-dependent phosphoribosylglycinamide formyltransferase</fullName>
        <ecNumber evidence="8">6.3.4.-</ecNumber>
    </submittedName>
</protein>
<dbReference type="EC" id="6.3.4.-" evidence="8"/>
<dbReference type="InterPro" id="IPR011054">
    <property type="entry name" value="Rudment_hybrid_motif"/>
</dbReference>
<keyword evidence="10" id="KW-1185">Reference proteome</keyword>
<keyword evidence="3" id="KW-0658">Purine biosynthesis</keyword>
<dbReference type="EMBL" id="LR134377">
    <property type="protein sequence ID" value="VEH06158.1"/>
    <property type="molecule type" value="Genomic_DNA"/>
</dbReference>
<sequence length="393" mass="41707">MQLEVLRTASSNRPTRVLILGAGELAKEVAIAFHNLGVEVHIADESAAGLAAHVAKHSYAIDLLAPQEVVAVVKQVQPDVVVPMTERISSAALTEIGTYISVVPHSATAAAALNREVVRAMASDLGLPMSKWRVVGSREEYLSAVEEMGYPCVTKPVNSTTGRGNAIISSAADRELGWAYAGDDRVIVERFVDFDVEITLLVARSINPETGELATWFCEPIGHRNVAGQLVEAWQPLDISSTALDNARSVAARISNAIGGQGLFGVEIFVSGDDVYFSGISSRPHHTGLVTLATQRFNQFELHARAILGLPLDVTVTSPGACAVVTSQIDTDNAGIAGLGFALAVPESDVRIFAKDSAFIGRRMAIALTTAETVSQARHRASEAASYLKVVEA</sequence>
<evidence type="ECO:0000256" key="1">
    <source>
        <dbReference type="ARBA" id="ARBA00022598"/>
    </source>
</evidence>
<dbReference type="Gene3D" id="3.30.1490.20">
    <property type="entry name" value="ATP-grasp fold, A domain"/>
    <property type="match status" value="1"/>
</dbReference>
<accession>A0A0F6TDW5</accession>
<organism evidence="8 10">
    <name type="scientific">Corynebacterium kutscheri</name>
    <dbReference type="NCBI Taxonomy" id="35755"/>
    <lineage>
        <taxon>Bacteria</taxon>
        <taxon>Bacillati</taxon>
        <taxon>Actinomycetota</taxon>
        <taxon>Actinomycetes</taxon>
        <taxon>Mycobacteriales</taxon>
        <taxon>Corynebacteriaceae</taxon>
        <taxon>Corynebacterium</taxon>
    </lineage>
</organism>
<dbReference type="RefSeq" id="WP_046440571.1">
    <property type="nucleotide sequence ID" value="NZ_CP011312.1"/>
</dbReference>
<name>A0A0F6TDW5_9CORY</name>
<gene>
    <name evidence="8" type="primary">purT</name>
    <name evidence="9" type="synonym">PurT</name>
    <name evidence="9" type="ORF">NCTC949_00979</name>
    <name evidence="8" type="ORF">UL82_09390</name>
</gene>
<dbReference type="GO" id="GO:0016740">
    <property type="term" value="F:transferase activity"/>
    <property type="evidence" value="ECO:0007669"/>
    <property type="project" value="UniProtKB-KW"/>
</dbReference>
<keyword evidence="4 6" id="KW-0067">ATP-binding</keyword>
<dbReference type="PROSITE" id="PS50975">
    <property type="entry name" value="ATP_GRASP"/>
    <property type="match status" value="1"/>
</dbReference>
<keyword evidence="2 6" id="KW-0547">Nucleotide-binding</keyword>
<dbReference type="GO" id="GO:0016874">
    <property type="term" value="F:ligase activity"/>
    <property type="evidence" value="ECO:0007669"/>
    <property type="project" value="UniProtKB-KW"/>
</dbReference>
<dbReference type="EMBL" id="CP011312">
    <property type="protein sequence ID" value="AKE42016.1"/>
    <property type="molecule type" value="Genomic_DNA"/>
</dbReference>
<feature type="domain" description="ATP-grasp" evidence="7">
    <location>
        <begin position="119"/>
        <end position="308"/>
    </location>
</feature>
<dbReference type="STRING" id="35755.UL82_09390"/>
<comment type="pathway">
    <text evidence="5">Purine metabolism.</text>
</comment>
<dbReference type="InterPro" id="IPR003135">
    <property type="entry name" value="ATP-grasp_carboxylate-amine"/>
</dbReference>
<dbReference type="HOGENOM" id="CLU_011534_1_3_11"/>
<dbReference type="InterPro" id="IPR016185">
    <property type="entry name" value="PreATP-grasp_dom_sf"/>
</dbReference>
<dbReference type="AlphaFoldDB" id="A0A0F6TDW5"/>
<dbReference type="Pfam" id="PF21244">
    <property type="entry name" value="PurT_C"/>
    <property type="match status" value="1"/>
</dbReference>
<dbReference type="Proteomes" id="UP000271380">
    <property type="component" value="Chromosome"/>
</dbReference>
<dbReference type="GO" id="GO:0006164">
    <property type="term" value="P:purine nucleotide biosynthetic process"/>
    <property type="evidence" value="ECO:0007669"/>
    <property type="project" value="UniProtKB-KW"/>
</dbReference>
<evidence type="ECO:0000313" key="11">
    <source>
        <dbReference type="Proteomes" id="UP000271380"/>
    </source>
</evidence>
<dbReference type="Gene3D" id="3.40.50.20">
    <property type="match status" value="1"/>
</dbReference>
<dbReference type="InterPro" id="IPR048740">
    <property type="entry name" value="PurT_C"/>
</dbReference>
<dbReference type="Gene3D" id="3.30.470.20">
    <property type="entry name" value="ATP-grasp fold, B domain"/>
    <property type="match status" value="1"/>
</dbReference>
<dbReference type="EC" id="2.1.2.-" evidence="9"/>
<reference evidence="8 10" key="1">
    <citation type="journal article" date="2015" name="Genome Announc.">
        <title>Complete Genome Sequence of Corynebacterium kutscheri DSM 20755, a Corynebacterial Type Strain with Remarkably Low G+C Content of Chromosomal DNA.</title>
        <authorList>
            <person name="Ruckert C."/>
            <person name="Albersmeier A."/>
            <person name="Winkler A."/>
            <person name="Tauch A."/>
        </authorList>
    </citation>
    <scope>NUCLEOTIDE SEQUENCE [LARGE SCALE GENOMIC DNA]</scope>
    <source>
        <strain evidence="8 10">DSM 20755</strain>
    </source>
</reference>
<evidence type="ECO:0000313" key="8">
    <source>
        <dbReference type="EMBL" id="AKE42016.1"/>
    </source>
</evidence>
<dbReference type="SUPFAM" id="SSF52440">
    <property type="entry name" value="PreATP-grasp domain"/>
    <property type="match status" value="1"/>
</dbReference>
<evidence type="ECO:0000256" key="2">
    <source>
        <dbReference type="ARBA" id="ARBA00022741"/>
    </source>
</evidence>
<dbReference type="SUPFAM" id="SSF56059">
    <property type="entry name" value="Glutathione synthetase ATP-binding domain-like"/>
    <property type="match status" value="1"/>
</dbReference>
<dbReference type="GO" id="GO:0046872">
    <property type="term" value="F:metal ion binding"/>
    <property type="evidence" value="ECO:0007669"/>
    <property type="project" value="InterPro"/>
</dbReference>
<dbReference type="SUPFAM" id="SSF51246">
    <property type="entry name" value="Rudiment single hybrid motif"/>
    <property type="match status" value="1"/>
</dbReference>
<evidence type="ECO:0000256" key="6">
    <source>
        <dbReference type="PROSITE-ProRule" id="PRU00409"/>
    </source>
</evidence>
<dbReference type="PANTHER" id="PTHR43055">
    <property type="entry name" value="FORMATE-DEPENDENT PHOSPHORIBOSYLGLYCINAMIDE FORMYLTRANSFERASE"/>
    <property type="match status" value="1"/>
</dbReference>
<dbReference type="GO" id="GO:0005829">
    <property type="term" value="C:cytosol"/>
    <property type="evidence" value="ECO:0007669"/>
    <property type="project" value="TreeGrafter"/>
</dbReference>
<keyword evidence="1 8" id="KW-0436">Ligase</keyword>